<evidence type="ECO:0000313" key="2">
    <source>
        <dbReference type="Proteomes" id="UP000008733"/>
    </source>
</evidence>
<sequence>MEMIARVTIRGAKTWVGVMEGKQLDTGTIYVDVELRGEDSKGTCTQALKCENSGVVKAVINNPFPFIAEVSILETSNGKEKGDQKVVTSIKPMQRVVEGDAKKGA</sequence>
<keyword evidence="2" id="KW-1185">Reference proteome</keyword>
<organism evidence="1 2">
    <name type="scientific">Ralstonia phage PE226</name>
    <dbReference type="NCBI Taxonomy" id="926543"/>
    <lineage>
        <taxon>Viruses</taxon>
        <taxon>Monodnaviria</taxon>
        <taxon>Loebvirae</taxon>
        <taxon>Hofneiviricota</taxon>
        <taxon>Faserviricetes</taxon>
        <taxon>Tubulavirales</taxon>
        <taxon>Inoviridae</taxon>
        <taxon>Parhipatevirus</taxon>
        <taxon>Parhipatevirus PE226</taxon>
    </lineage>
</organism>
<accession>E5F068</accession>
<dbReference type="KEGG" id="vg:10358596"/>
<dbReference type="OrthoDB" id="16455at10239"/>
<reference evidence="1 2" key="1">
    <citation type="journal article" date="2011" name="J. Appl. Microbiol.">
        <title>Characterization of filamentous bacteriophage PE226 infecting Ralstonia solanacearum strains.</title>
        <authorList>
            <person name="Murugaiyan S."/>
            <person name="Bae J.Y."/>
            <person name="Wu J."/>
            <person name="Lee S.D."/>
            <person name="Um H.Y."/>
            <person name="Choi H.K."/>
            <person name="Chung E."/>
            <person name="Lee J.H."/>
            <person name="Lee S.W."/>
        </authorList>
    </citation>
    <scope>NUCLEOTIDE SEQUENCE [LARGE SCALE GENOMIC DNA]</scope>
    <source>
        <strain evidence="1">PE226</strain>
    </source>
</reference>
<dbReference type="RefSeq" id="YP_004327580.1">
    <property type="nucleotide sequence ID" value="NC_015297.1"/>
</dbReference>
<proteinExistence type="predicted"/>
<dbReference type="GeneID" id="10358596"/>
<protein>
    <submittedName>
        <fullName evidence="1">Uncharacterized protein</fullName>
    </submittedName>
</protein>
<dbReference type="Proteomes" id="UP000008733">
    <property type="component" value="Segment"/>
</dbReference>
<name>E5F068_9VIRU</name>
<evidence type="ECO:0000313" key="1">
    <source>
        <dbReference type="EMBL" id="ADQ27586.1"/>
    </source>
</evidence>
<dbReference type="EMBL" id="HM064452">
    <property type="protein sequence ID" value="ADQ27586.1"/>
    <property type="molecule type" value="Genomic_DNA"/>
</dbReference>